<evidence type="ECO:0000259" key="3">
    <source>
        <dbReference type="Pfam" id="PF14893"/>
    </source>
</evidence>
<dbReference type="PANTHER" id="PTHR23095:SF17">
    <property type="entry name" value="PARANEOPLASTIC ANTIGEN MA1"/>
    <property type="match status" value="1"/>
</dbReference>
<name>A0A9D4I1U5_DREPO</name>
<feature type="region of interest" description="Disordered" evidence="2">
    <location>
        <begin position="422"/>
        <end position="498"/>
    </location>
</feature>
<feature type="coiled-coil region" evidence="1">
    <location>
        <begin position="89"/>
        <end position="149"/>
    </location>
</feature>
<feature type="domain" description="Paraneoplastic antigen Ma-like C-terminal" evidence="3">
    <location>
        <begin position="216"/>
        <end position="353"/>
    </location>
</feature>
<keyword evidence="1" id="KW-0175">Coiled coil</keyword>
<gene>
    <name evidence="4" type="ORF">DPMN_045951</name>
</gene>
<comment type="caution">
    <text evidence="4">The sequence shown here is derived from an EMBL/GenBank/DDBJ whole genome shotgun (WGS) entry which is preliminary data.</text>
</comment>
<dbReference type="Proteomes" id="UP000828390">
    <property type="component" value="Unassembled WGS sequence"/>
</dbReference>
<feature type="compositionally biased region" description="Polar residues" evidence="2">
    <location>
        <begin position="1"/>
        <end position="12"/>
    </location>
</feature>
<dbReference type="AlphaFoldDB" id="A0A9D4I1U5"/>
<reference evidence="4" key="1">
    <citation type="journal article" date="2019" name="bioRxiv">
        <title>The Genome of the Zebra Mussel, Dreissena polymorpha: A Resource for Invasive Species Research.</title>
        <authorList>
            <person name="McCartney M.A."/>
            <person name="Auch B."/>
            <person name="Kono T."/>
            <person name="Mallez S."/>
            <person name="Zhang Y."/>
            <person name="Obille A."/>
            <person name="Becker A."/>
            <person name="Abrahante J.E."/>
            <person name="Garbe J."/>
            <person name="Badalamenti J.P."/>
            <person name="Herman A."/>
            <person name="Mangelson H."/>
            <person name="Liachko I."/>
            <person name="Sullivan S."/>
            <person name="Sone E.D."/>
            <person name="Koren S."/>
            <person name="Silverstein K.A.T."/>
            <person name="Beckman K.B."/>
            <person name="Gohl D.M."/>
        </authorList>
    </citation>
    <scope>NUCLEOTIDE SEQUENCE</scope>
    <source>
        <strain evidence="4">Duluth1</strain>
        <tissue evidence="4">Whole animal</tissue>
    </source>
</reference>
<keyword evidence="5" id="KW-1185">Reference proteome</keyword>
<feature type="compositionally biased region" description="Basic and acidic residues" evidence="2">
    <location>
        <begin position="15"/>
        <end position="36"/>
    </location>
</feature>
<evidence type="ECO:0000313" key="4">
    <source>
        <dbReference type="EMBL" id="KAH3739301.1"/>
    </source>
</evidence>
<dbReference type="Pfam" id="PF14893">
    <property type="entry name" value="PNMA"/>
    <property type="match status" value="1"/>
</dbReference>
<evidence type="ECO:0000313" key="5">
    <source>
        <dbReference type="Proteomes" id="UP000828390"/>
    </source>
</evidence>
<dbReference type="EMBL" id="JAIWYP010000011">
    <property type="protein sequence ID" value="KAH3739301.1"/>
    <property type="molecule type" value="Genomic_DNA"/>
</dbReference>
<feature type="compositionally biased region" description="Basic and acidic residues" evidence="2">
    <location>
        <begin position="422"/>
        <end position="437"/>
    </location>
</feature>
<dbReference type="PANTHER" id="PTHR23095">
    <property type="entry name" value="PARANEOPLASTIC ANTIGEN"/>
    <property type="match status" value="1"/>
</dbReference>
<evidence type="ECO:0000256" key="2">
    <source>
        <dbReference type="SAM" id="MobiDB-lite"/>
    </source>
</evidence>
<dbReference type="InterPro" id="IPR026523">
    <property type="entry name" value="PNMA"/>
</dbReference>
<accession>A0A9D4I1U5</accession>
<feature type="compositionally biased region" description="Basic and acidic residues" evidence="2">
    <location>
        <begin position="46"/>
        <end position="61"/>
    </location>
</feature>
<dbReference type="InterPro" id="IPR048270">
    <property type="entry name" value="PNMA_C"/>
</dbReference>
<feature type="region of interest" description="Disordered" evidence="2">
    <location>
        <begin position="368"/>
        <end position="394"/>
    </location>
</feature>
<proteinExistence type="predicted"/>
<protein>
    <recommendedName>
        <fullName evidence="3">Paraneoplastic antigen Ma-like C-terminal domain-containing protein</fullName>
    </recommendedName>
</protein>
<sequence length="498" mass="59059">MKDRYSNINETGSIYDKKSTEIKDENPFQNTRRELYQDELNDNEESENRSEERNKENKRPLYSEPAYSSEYREAMQKMKSMSREFDEIKKGQELELSKMLEQKRQFEIQRQKKLEEEAELQESIEELELKEKEIELNQLKASKLKMEMEAIRKDDECVNKNLKILRLRRCELLERIQLKKTSLETETEEKVKKPEPKIESGISKQDHVFVGKPFVPAFDGKNFEDWKIEVECLVKSKMYPEPLLTQGIRASLKGNTRRRLQSLNPSATSAELLEKLEEVYGSLKESDALMQDFYSSKQNPSESASDWGVRVENVFQKLVRKGEIDTSQRNTILKRKFWRGLYRDKLREAMRVSHESTDTFEILRKKTRKEEEEMDSDSKVVSQNETEHSSKVHQPIRTIQNTKESKLDTVLNRMEALEREIQELRRDKSQGVKDRGGFFRGRSRFRGGRGEYRGRGRDGRDESQRRENKREPLKEKVDKQKQEQTNQEKSDKKEQLNE</sequence>
<feature type="region of interest" description="Disordered" evidence="2">
    <location>
        <begin position="1"/>
        <end position="75"/>
    </location>
</feature>
<feature type="compositionally biased region" description="Basic and acidic residues" evidence="2">
    <location>
        <begin position="448"/>
        <end position="498"/>
    </location>
</feature>
<evidence type="ECO:0000256" key="1">
    <source>
        <dbReference type="SAM" id="Coils"/>
    </source>
</evidence>
<organism evidence="4 5">
    <name type="scientific">Dreissena polymorpha</name>
    <name type="common">Zebra mussel</name>
    <name type="synonym">Mytilus polymorpha</name>
    <dbReference type="NCBI Taxonomy" id="45954"/>
    <lineage>
        <taxon>Eukaryota</taxon>
        <taxon>Metazoa</taxon>
        <taxon>Spiralia</taxon>
        <taxon>Lophotrochozoa</taxon>
        <taxon>Mollusca</taxon>
        <taxon>Bivalvia</taxon>
        <taxon>Autobranchia</taxon>
        <taxon>Heteroconchia</taxon>
        <taxon>Euheterodonta</taxon>
        <taxon>Imparidentia</taxon>
        <taxon>Neoheterodontei</taxon>
        <taxon>Myida</taxon>
        <taxon>Dreissenoidea</taxon>
        <taxon>Dreissenidae</taxon>
        <taxon>Dreissena</taxon>
    </lineage>
</organism>
<reference evidence="4" key="2">
    <citation type="submission" date="2020-11" db="EMBL/GenBank/DDBJ databases">
        <authorList>
            <person name="McCartney M.A."/>
            <person name="Auch B."/>
            <person name="Kono T."/>
            <person name="Mallez S."/>
            <person name="Becker A."/>
            <person name="Gohl D.M."/>
            <person name="Silverstein K.A.T."/>
            <person name="Koren S."/>
            <person name="Bechman K.B."/>
            <person name="Herman A."/>
            <person name="Abrahante J.E."/>
            <person name="Garbe J."/>
        </authorList>
    </citation>
    <scope>NUCLEOTIDE SEQUENCE</scope>
    <source>
        <strain evidence="4">Duluth1</strain>
        <tissue evidence="4">Whole animal</tissue>
    </source>
</reference>